<dbReference type="InterPro" id="IPR036259">
    <property type="entry name" value="MFS_trans_sf"/>
</dbReference>
<keyword evidence="4 8" id="KW-0812">Transmembrane</keyword>
<dbReference type="Proteomes" id="UP001157017">
    <property type="component" value="Unassembled WGS sequence"/>
</dbReference>
<feature type="transmembrane region" description="Helical" evidence="8">
    <location>
        <begin position="231"/>
        <end position="255"/>
    </location>
</feature>
<evidence type="ECO:0000256" key="2">
    <source>
        <dbReference type="ARBA" id="ARBA00022448"/>
    </source>
</evidence>
<accession>A0ABQ6JBD0</accession>
<evidence type="ECO:0000256" key="6">
    <source>
        <dbReference type="ARBA" id="ARBA00023136"/>
    </source>
</evidence>
<feature type="transmembrane region" description="Helical" evidence="8">
    <location>
        <begin position="144"/>
        <end position="161"/>
    </location>
</feature>
<keyword evidence="6 8" id="KW-0472">Membrane</keyword>
<feature type="transmembrane region" description="Helical" evidence="8">
    <location>
        <begin position="44"/>
        <end position="67"/>
    </location>
</feature>
<comment type="caution">
    <text evidence="10">The sequence shown here is derived from an EMBL/GenBank/DDBJ whole genome shotgun (WGS) entry which is preliminary data.</text>
</comment>
<evidence type="ECO:0000256" key="5">
    <source>
        <dbReference type="ARBA" id="ARBA00022989"/>
    </source>
</evidence>
<dbReference type="PANTHER" id="PTHR42718">
    <property type="entry name" value="MAJOR FACILITATOR SUPERFAMILY MULTIDRUG TRANSPORTER MFSC"/>
    <property type="match status" value="1"/>
</dbReference>
<protein>
    <submittedName>
        <fullName evidence="10">MFS transporter</fullName>
    </submittedName>
</protein>
<keyword evidence="5 8" id="KW-1133">Transmembrane helix</keyword>
<dbReference type="EMBL" id="BSUZ01000001">
    <property type="protein sequence ID" value="GMA84901.1"/>
    <property type="molecule type" value="Genomic_DNA"/>
</dbReference>
<feature type="transmembrane region" description="Helical" evidence="8">
    <location>
        <begin position="396"/>
        <end position="420"/>
    </location>
</feature>
<dbReference type="InterPro" id="IPR004638">
    <property type="entry name" value="EmrB-like"/>
</dbReference>
<feature type="transmembrane region" description="Helical" evidence="8">
    <location>
        <begin position="87"/>
        <end position="105"/>
    </location>
</feature>
<dbReference type="PANTHER" id="PTHR42718:SF42">
    <property type="entry name" value="EXPORT PROTEIN"/>
    <property type="match status" value="1"/>
</dbReference>
<dbReference type="InterPro" id="IPR011701">
    <property type="entry name" value="MFS"/>
</dbReference>
<feature type="transmembrane region" description="Helical" evidence="8">
    <location>
        <begin position="261"/>
        <end position="279"/>
    </location>
</feature>
<feature type="domain" description="Major facilitator superfamily (MFS) profile" evidence="9">
    <location>
        <begin position="45"/>
        <end position="492"/>
    </location>
</feature>
<feature type="region of interest" description="Disordered" evidence="7">
    <location>
        <begin position="1"/>
        <end position="31"/>
    </location>
</feature>
<keyword evidence="11" id="KW-1185">Reference proteome</keyword>
<name>A0ABQ6JBD0_9ACTN</name>
<sequence length="502" mass="50555">MDTTEPPVRVRGHPAARRHDGAMTSSPAPAGPSVVRLGEARGRWVVLATVLGSGVASLDATVVNIALPAIGRGLDAGLSGLQWTLNGYTLTLAAFILLGGSLGDLMGRRRVFVWGAIAFALTSVLCAVAPSIGVLVAARLLQGAAGALLTPGSLAILAAVFEGDDRARAIGAWSGFSGLTGAAGPFVGGWLIDALSWRWIFLLNVPLVAVVVAVTLRHVPETRDAESVRGVDVAGAVLGALSLGALTYGLIGAGAGDRPVVWVPCLVVAAAAAAGFAVNERRSRHPMLPLDIFSSRRFTATNAVTFVMYGALAGVFFVLVLQARLVAGFSPLASGAALLPVTVLMLFGSSRAGGLAARFGPRPFMTVGPVVSGLGLLLLLRVGPGASFVLDVLPPIVVFGLGLTLTVAPLTATVLTAAPARHAGVASGVNNAVARTAGLVSVAVLPLAVGLGDSAFGDPTAFDAGFDRAVIGCAVALVVAGVLSALTVGGRDLHDDRPATAG</sequence>
<dbReference type="InterPro" id="IPR020846">
    <property type="entry name" value="MFS_dom"/>
</dbReference>
<reference evidence="11" key="1">
    <citation type="journal article" date="2019" name="Int. J. Syst. Evol. Microbiol.">
        <title>The Global Catalogue of Microorganisms (GCM) 10K type strain sequencing project: providing services to taxonomists for standard genome sequencing and annotation.</title>
        <authorList>
            <consortium name="The Broad Institute Genomics Platform"/>
            <consortium name="The Broad Institute Genome Sequencing Center for Infectious Disease"/>
            <person name="Wu L."/>
            <person name="Ma J."/>
        </authorList>
    </citation>
    <scope>NUCLEOTIDE SEQUENCE [LARGE SCALE GENOMIC DNA]</scope>
    <source>
        <strain evidence="11">NBRC 108730</strain>
    </source>
</reference>
<organism evidence="10 11">
    <name type="scientific">Angustibacter aerolatus</name>
    <dbReference type="NCBI Taxonomy" id="1162965"/>
    <lineage>
        <taxon>Bacteria</taxon>
        <taxon>Bacillati</taxon>
        <taxon>Actinomycetota</taxon>
        <taxon>Actinomycetes</taxon>
        <taxon>Kineosporiales</taxon>
        <taxon>Kineosporiaceae</taxon>
    </lineage>
</organism>
<evidence type="ECO:0000256" key="7">
    <source>
        <dbReference type="SAM" id="MobiDB-lite"/>
    </source>
</evidence>
<evidence type="ECO:0000256" key="8">
    <source>
        <dbReference type="SAM" id="Phobius"/>
    </source>
</evidence>
<dbReference type="SUPFAM" id="SSF103473">
    <property type="entry name" value="MFS general substrate transporter"/>
    <property type="match status" value="1"/>
</dbReference>
<feature type="transmembrane region" description="Helical" evidence="8">
    <location>
        <begin position="469"/>
        <end position="488"/>
    </location>
</feature>
<evidence type="ECO:0000313" key="11">
    <source>
        <dbReference type="Proteomes" id="UP001157017"/>
    </source>
</evidence>
<evidence type="ECO:0000313" key="10">
    <source>
        <dbReference type="EMBL" id="GMA84901.1"/>
    </source>
</evidence>
<evidence type="ECO:0000259" key="9">
    <source>
        <dbReference type="PROSITE" id="PS50850"/>
    </source>
</evidence>
<keyword evidence="3" id="KW-1003">Cell membrane</keyword>
<dbReference type="PROSITE" id="PS50850">
    <property type="entry name" value="MFS"/>
    <property type="match status" value="1"/>
</dbReference>
<dbReference type="CDD" id="cd17321">
    <property type="entry name" value="MFS_MMR_MDR_like"/>
    <property type="match status" value="1"/>
</dbReference>
<evidence type="ECO:0000256" key="3">
    <source>
        <dbReference type="ARBA" id="ARBA00022475"/>
    </source>
</evidence>
<feature type="transmembrane region" description="Helical" evidence="8">
    <location>
        <begin position="198"/>
        <end position="219"/>
    </location>
</feature>
<evidence type="ECO:0000256" key="1">
    <source>
        <dbReference type="ARBA" id="ARBA00004651"/>
    </source>
</evidence>
<comment type="subcellular location">
    <subcellularLocation>
        <location evidence="1">Cell membrane</location>
        <topology evidence="1">Multi-pass membrane protein</topology>
    </subcellularLocation>
</comment>
<proteinExistence type="predicted"/>
<dbReference type="Gene3D" id="1.20.1250.20">
    <property type="entry name" value="MFS general substrate transporter like domains"/>
    <property type="match status" value="1"/>
</dbReference>
<dbReference type="Pfam" id="PF07690">
    <property type="entry name" value="MFS_1"/>
    <property type="match status" value="1"/>
</dbReference>
<feature type="transmembrane region" description="Helical" evidence="8">
    <location>
        <begin position="112"/>
        <end position="138"/>
    </location>
</feature>
<feature type="transmembrane region" description="Helical" evidence="8">
    <location>
        <begin position="300"/>
        <end position="321"/>
    </location>
</feature>
<gene>
    <name evidence="10" type="ORF">GCM10025868_01510</name>
</gene>
<feature type="transmembrane region" description="Helical" evidence="8">
    <location>
        <begin position="432"/>
        <end position="449"/>
    </location>
</feature>
<feature type="transmembrane region" description="Helical" evidence="8">
    <location>
        <begin position="327"/>
        <end position="347"/>
    </location>
</feature>
<feature type="transmembrane region" description="Helical" evidence="8">
    <location>
        <begin position="173"/>
        <end position="192"/>
    </location>
</feature>
<evidence type="ECO:0000256" key="4">
    <source>
        <dbReference type="ARBA" id="ARBA00022692"/>
    </source>
</evidence>
<dbReference type="Gene3D" id="1.20.1720.10">
    <property type="entry name" value="Multidrug resistance protein D"/>
    <property type="match status" value="1"/>
</dbReference>
<feature type="transmembrane region" description="Helical" evidence="8">
    <location>
        <begin position="367"/>
        <end position="390"/>
    </location>
</feature>
<keyword evidence="2" id="KW-0813">Transport</keyword>
<dbReference type="NCBIfam" id="TIGR00711">
    <property type="entry name" value="efflux_EmrB"/>
    <property type="match status" value="1"/>
</dbReference>